<gene>
    <name evidence="8" type="ordered locus">Tcur_4727</name>
</gene>
<name>D1A743_THECD</name>
<feature type="domain" description="Major facilitator superfamily (MFS) profile" evidence="7">
    <location>
        <begin position="22"/>
        <end position="420"/>
    </location>
</feature>
<feature type="transmembrane region" description="Helical" evidence="6">
    <location>
        <begin position="176"/>
        <end position="197"/>
    </location>
</feature>
<dbReference type="Gene3D" id="1.20.1250.20">
    <property type="entry name" value="MFS general substrate transporter like domains"/>
    <property type="match status" value="2"/>
</dbReference>
<feature type="transmembrane region" description="Helical" evidence="6">
    <location>
        <begin position="297"/>
        <end position="317"/>
    </location>
</feature>
<feature type="transmembrane region" description="Helical" evidence="6">
    <location>
        <begin position="231"/>
        <end position="256"/>
    </location>
</feature>
<dbReference type="CDD" id="cd06174">
    <property type="entry name" value="MFS"/>
    <property type="match status" value="1"/>
</dbReference>
<keyword evidence="9" id="KW-1185">Reference proteome</keyword>
<feature type="transmembrane region" description="Helical" evidence="6">
    <location>
        <begin position="20"/>
        <end position="37"/>
    </location>
</feature>
<dbReference type="PANTHER" id="PTHR43124">
    <property type="entry name" value="PURINE EFFLUX PUMP PBUE"/>
    <property type="match status" value="1"/>
</dbReference>
<feature type="transmembrane region" description="Helical" evidence="6">
    <location>
        <begin position="396"/>
        <end position="415"/>
    </location>
</feature>
<evidence type="ECO:0000256" key="4">
    <source>
        <dbReference type="ARBA" id="ARBA00022989"/>
    </source>
</evidence>
<dbReference type="InterPro" id="IPR050189">
    <property type="entry name" value="MFS_Efflux_Transporters"/>
</dbReference>
<dbReference type="eggNOG" id="COG2223">
    <property type="taxonomic scope" value="Bacteria"/>
</dbReference>
<evidence type="ECO:0000313" key="9">
    <source>
        <dbReference type="Proteomes" id="UP000001918"/>
    </source>
</evidence>
<sequence>MTDSHGCVERCNYMSSQRRIWVIWAVGLSAYLVGVMHRTSFGVAGLAAAERFAATPAVLSGFVVLQLLVYALLQVPVGILLDRFGARRLITAGALTMAAGQLTLALATELPVAVAARVLVGTGDALTFISVLTVINAWFPARRVPLVTQLTGLLGQLGQILSALPLAALLHGQGWTAAYTSAAALGLAVAIAAAAVLRDRPAGAAAPPRPASPRQVLGGLRRSWSEPGTRLGMWTHMGTQSSGTAFALLWGVPYLVTGHGLSEAEASGLLTLFVIAAAVAGPAMGEFSARRPARRSRLVAAVIALMALAWTAVLLVPPPAPRWLLALLVVAMALGGPGSVVGFDFARTFNPGHRQGTAAGIVNTGGFSAALLLSLTIGLVLEATGGGEYTPASFRIAWTVQYALWALTLTGIFLAHRKAHRAPVPGAVPPRYRPADDPSLT</sequence>
<dbReference type="PANTHER" id="PTHR43124:SF3">
    <property type="entry name" value="CHLORAMPHENICOL EFFLUX PUMP RV0191"/>
    <property type="match status" value="1"/>
</dbReference>
<evidence type="ECO:0000256" key="2">
    <source>
        <dbReference type="ARBA" id="ARBA00022475"/>
    </source>
</evidence>
<dbReference type="Pfam" id="PF07690">
    <property type="entry name" value="MFS_1"/>
    <property type="match status" value="1"/>
</dbReference>
<dbReference type="AlphaFoldDB" id="D1A743"/>
<dbReference type="KEGG" id="tcu:Tcur_4727"/>
<dbReference type="SUPFAM" id="SSF103473">
    <property type="entry name" value="MFS general substrate transporter"/>
    <property type="match status" value="1"/>
</dbReference>
<feature type="transmembrane region" description="Helical" evidence="6">
    <location>
        <begin position="150"/>
        <end position="170"/>
    </location>
</feature>
<dbReference type="InterPro" id="IPR036259">
    <property type="entry name" value="MFS_trans_sf"/>
</dbReference>
<dbReference type="InterPro" id="IPR020846">
    <property type="entry name" value="MFS_dom"/>
</dbReference>
<dbReference type="InterPro" id="IPR011701">
    <property type="entry name" value="MFS"/>
</dbReference>
<organism evidence="8 9">
    <name type="scientific">Thermomonospora curvata (strain ATCC 19995 / DSM 43183 / JCM 3096 / KCTC 9072 / NBRC 15933 / NCIMB 10081 / Henssen B9)</name>
    <dbReference type="NCBI Taxonomy" id="471852"/>
    <lineage>
        <taxon>Bacteria</taxon>
        <taxon>Bacillati</taxon>
        <taxon>Actinomycetota</taxon>
        <taxon>Actinomycetes</taxon>
        <taxon>Streptosporangiales</taxon>
        <taxon>Thermomonosporaceae</taxon>
        <taxon>Thermomonospora</taxon>
    </lineage>
</organism>
<feature type="transmembrane region" description="Helical" evidence="6">
    <location>
        <begin position="358"/>
        <end position="381"/>
    </location>
</feature>
<evidence type="ECO:0000259" key="7">
    <source>
        <dbReference type="PROSITE" id="PS50850"/>
    </source>
</evidence>
<evidence type="ECO:0000256" key="6">
    <source>
        <dbReference type="SAM" id="Phobius"/>
    </source>
</evidence>
<comment type="subcellular location">
    <subcellularLocation>
        <location evidence="1">Cell membrane</location>
        <topology evidence="1">Multi-pass membrane protein</topology>
    </subcellularLocation>
</comment>
<feature type="transmembrane region" description="Helical" evidence="6">
    <location>
        <begin position="114"/>
        <end position="138"/>
    </location>
</feature>
<dbReference type="Proteomes" id="UP000001918">
    <property type="component" value="Chromosome"/>
</dbReference>
<keyword evidence="3 6" id="KW-0812">Transmembrane</keyword>
<dbReference type="HOGENOM" id="CLU_001265_62_1_11"/>
<feature type="transmembrane region" description="Helical" evidence="6">
    <location>
        <begin position="57"/>
        <end position="77"/>
    </location>
</feature>
<dbReference type="EMBL" id="CP001738">
    <property type="protein sequence ID" value="ACZ00249.1"/>
    <property type="molecule type" value="Genomic_DNA"/>
</dbReference>
<reference evidence="8 9" key="1">
    <citation type="journal article" date="2011" name="Stand. Genomic Sci.">
        <title>Complete genome sequence of Thermomonospora curvata type strain (B9).</title>
        <authorList>
            <person name="Chertkov O."/>
            <person name="Sikorski J."/>
            <person name="Nolan M."/>
            <person name="Lapidus A."/>
            <person name="Lucas S."/>
            <person name="Del Rio T.G."/>
            <person name="Tice H."/>
            <person name="Cheng J.F."/>
            <person name="Goodwin L."/>
            <person name="Pitluck S."/>
            <person name="Liolios K."/>
            <person name="Ivanova N."/>
            <person name="Mavromatis K."/>
            <person name="Mikhailova N."/>
            <person name="Ovchinnikova G."/>
            <person name="Pati A."/>
            <person name="Chen A."/>
            <person name="Palaniappan K."/>
            <person name="Djao O.D."/>
            <person name="Land M."/>
            <person name="Hauser L."/>
            <person name="Chang Y.J."/>
            <person name="Jeffries C.D."/>
            <person name="Brettin T."/>
            <person name="Han C."/>
            <person name="Detter J.C."/>
            <person name="Rohde M."/>
            <person name="Goker M."/>
            <person name="Woyke T."/>
            <person name="Bristow J."/>
            <person name="Eisen J.A."/>
            <person name="Markowitz V."/>
            <person name="Hugenholtz P."/>
            <person name="Klenk H.P."/>
            <person name="Kyrpides N.C."/>
        </authorList>
    </citation>
    <scope>NUCLEOTIDE SEQUENCE [LARGE SCALE GENOMIC DNA]</scope>
    <source>
        <strain evidence="9">ATCC 19995 / DSM 43183 / JCM 3096 / KCTC 9072 / NBRC 15933 / NCIMB 10081 / Henssen B9</strain>
    </source>
</reference>
<evidence type="ECO:0000256" key="1">
    <source>
        <dbReference type="ARBA" id="ARBA00004651"/>
    </source>
</evidence>
<dbReference type="GO" id="GO:0022857">
    <property type="term" value="F:transmembrane transporter activity"/>
    <property type="evidence" value="ECO:0007669"/>
    <property type="project" value="InterPro"/>
</dbReference>
<evidence type="ECO:0000256" key="5">
    <source>
        <dbReference type="ARBA" id="ARBA00023136"/>
    </source>
</evidence>
<protein>
    <submittedName>
        <fullName evidence="8">Major facilitator superfamily MFS_1</fullName>
    </submittedName>
</protein>
<feature type="transmembrane region" description="Helical" evidence="6">
    <location>
        <begin position="323"/>
        <end position="346"/>
    </location>
</feature>
<keyword evidence="5 6" id="KW-0472">Membrane</keyword>
<evidence type="ECO:0000313" key="8">
    <source>
        <dbReference type="EMBL" id="ACZ00249.1"/>
    </source>
</evidence>
<keyword evidence="2" id="KW-1003">Cell membrane</keyword>
<proteinExistence type="predicted"/>
<dbReference type="STRING" id="471852.Tcur_4727"/>
<evidence type="ECO:0000256" key="3">
    <source>
        <dbReference type="ARBA" id="ARBA00022692"/>
    </source>
</evidence>
<keyword evidence="4 6" id="KW-1133">Transmembrane helix</keyword>
<feature type="transmembrane region" description="Helical" evidence="6">
    <location>
        <begin position="268"/>
        <end position="285"/>
    </location>
</feature>
<dbReference type="GO" id="GO:0005886">
    <property type="term" value="C:plasma membrane"/>
    <property type="evidence" value="ECO:0007669"/>
    <property type="project" value="UniProtKB-SubCell"/>
</dbReference>
<dbReference type="PROSITE" id="PS50850">
    <property type="entry name" value="MFS"/>
    <property type="match status" value="1"/>
</dbReference>
<accession>D1A743</accession>
<feature type="transmembrane region" description="Helical" evidence="6">
    <location>
        <begin position="89"/>
        <end position="108"/>
    </location>
</feature>